<evidence type="ECO:0000256" key="1">
    <source>
        <dbReference type="SAM" id="SignalP"/>
    </source>
</evidence>
<feature type="signal peptide" evidence="1">
    <location>
        <begin position="1"/>
        <end position="21"/>
    </location>
</feature>
<dbReference type="EMBL" id="CAEY01001585">
    <property type="status" value="NOT_ANNOTATED_CDS"/>
    <property type="molecule type" value="Genomic_DNA"/>
</dbReference>
<reference evidence="2" key="2">
    <citation type="submission" date="2015-06" db="UniProtKB">
        <authorList>
            <consortium name="EnsemblMetazoa"/>
        </authorList>
    </citation>
    <scope>IDENTIFICATION</scope>
</reference>
<keyword evidence="3" id="KW-1185">Reference proteome</keyword>
<accession>T1K5A7</accession>
<keyword evidence="1" id="KW-0732">Signal</keyword>
<name>T1K5A7_TETUR</name>
<evidence type="ECO:0000313" key="2">
    <source>
        <dbReference type="EnsemblMetazoa" id="tetur05g05600.1"/>
    </source>
</evidence>
<sequence>MFPKVFLLLLLSLCNVKFSSQTIIERKCNDKYEPTRYEGFADDGELVLAAVFQMESTDAFDPILSVELRPYTNRSSWSAIYFEFEDKFTRSSYIFDYKHAHNKSSCSSGFFVAKEKSNCIINQGTCKWLIKSDKDTDQSLIDMIALTDVAKITITNALSLKIVKDVTGLPIYHWSYARYCEYNKKIYDIDGNMITLKKENGSFELFIYLHTESELENPRQLTLINSKNSSITIFCDDERRDIIALTKTGSKEESVMDKYIFRKYMDRLRCGISLSLEMESKHSSFSFNDVPLKLIYKYKGSDNIIQQVKFESDFIDSPEIETTSTASVDKHDVVDENQEHDKVNPLIGVALTIITVIKSYFDLW</sequence>
<dbReference type="HOGENOM" id="CLU_738363_0_0_1"/>
<evidence type="ECO:0000313" key="3">
    <source>
        <dbReference type="Proteomes" id="UP000015104"/>
    </source>
</evidence>
<proteinExistence type="predicted"/>
<feature type="chain" id="PRO_5004580316" evidence="1">
    <location>
        <begin position="22"/>
        <end position="364"/>
    </location>
</feature>
<dbReference type="Proteomes" id="UP000015104">
    <property type="component" value="Unassembled WGS sequence"/>
</dbReference>
<dbReference type="AlphaFoldDB" id="T1K5A7"/>
<organism evidence="2 3">
    <name type="scientific">Tetranychus urticae</name>
    <name type="common">Two-spotted spider mite</name>
    <dbReference type="NCBI Taxonomy" id="32264"/>
    <lineage>
        <taxon>Eukaryota</taxon>
        <taxon>Metazoa</taxon>
        <taxon>Ecdysozoa</taxon>
        <taxon>Arthropoda</taxon>
        <taxon>Chelicerata</taxon>
        <taxon>Arachnida</taxon>
        <taxon>Acari</taxon>
        <taxon>Acariformes</taxon>
        <taxon>Trombidiformes</taxon>
        <taxon>Prostigmata</taxon>
        <taxon>Eleutherengona</taxon>
        <taxon>Raphignathae</taxon>
        <taxon>Tetranychoidea</taxon>
        <taxon>Tetranychidae</taxon>
        <taxon>Tetranychus</taxon>
    </lineage>
</organism>
<reference evidence="3" key="1">
    <citation type="submission" date="2011-08" db="EMBL/GenBank/DDBJ databases">
        <authorList>
            <person name="Rombauts S."/>
        </authorList>
    </citation>
    <scope>NUCLEOTIDE SEQUENCE</scope>
    <source>
        <strain evidence="3">London</strain>
    </source>
</reference>
<dbReference type="EnsemblMetazoa" id="tetur05g05600.1">
    <property type="protein sequence ID" value="tetur05g05600.1"/>
    <property type="gene ID" value="tetur05g05600"/>
</dbReference>
<protein>
    <submittedName>
        <fullName evidence="2">Uncharacterized protein</fullName>
    </submittedName>
</protein>